<evidence type="ECO:0000313" key="1">
    <source>
        <dbReference type="EMBL" id="ROR95681.1"/>
    </source>
</evidence>
<protein>
    <submittedName>
        <fullName evidence="1">Uncharacterized protein</fullName>
    </submittedName>
</protein>
<sequence length="133" mass="14743">MAKEHKYHRSRIEIDTALPVARLLDLARQTGESQRSVTVLGADAESVVFVFKNVFGVKLLTFAVHAREASGRTHGTTELLSYQTSQSTVFFIPVGPKLIEGYGEYRRYVSALKQVVEAADPSARCTVIEREDG</sequence>
<reference evidence="1 2" key="1">
    <citation type="submission" date="2018-11" db="EMBL/GenBank/DDBJ databases">
        <title>Sequencing the genomes of 1000 actinobacteria strains.</title>
        <authorList>
            <person name="Klenk H.-P."/>
        </authorList>
    </citation>
    <scope>NUCLEOTIDE SEQUENCE [LARGE SCALE GENOMIC DNA]</scope>
    <source>
        <strain evidence="1 2">DSM 13521</strain>
    </source>
</reference>
<accession>A0A3N2D7C9</accession>
<evidence type="ECO:0000313" key="2">
    <source>
        <dbReference type="Proteomes" id="UP000275356"/>
    </source>
</evidence>
<gene>
    <name evidence="1" type="ORF">EDD28_0243</name>
</gene>
<dbReference type="EMBL" id="RKHQ01000001">
    <property type="protein sequence ID" value="ROR95681.1"/>
    <property type="molecule type" value="Genomic_DNA"/>
</dbReference>
<dbReference type="Proteomes" id="UP000275356">
    <property type="component" value="Unassembled WGS sequence"/>
</dbReference>
<organism evidence="1 2">
    <name type="scientific">Salana multivorans</name>
    <dbReference type="NCBI Taxonomy" id="120377"/>
    <lineage>
        <taxon>Bacteria</taxon>
        <taxon>Bacillati</taxon>
        <taxon>Actinomycetota</taxon>
        <taxon>Actinomycetes</taxon>
        <taxon>Micrococcales</taxon>
        <taxon>Beutenbergiaceae</taxon>
        <taxon>Salana</taxon>
    </lineage>
</organism>
<proteinExistence type="predicted"/>
<dbReference type="OrthoDB" id="4568241at2"/>
<keyword evidence="2" id="KW-1185">Reference proteome</keyword>
<dbReference type="AlphaFoldDB" id="A0A3N2D7C9"/>
<comment type="caution">
    <text evidence="1">The sequence shown here is derived from an EMBL/GenBank/DDBJ whole genome shotgun (WGS) entry which is preliminary data.</text>
</comment>
<name>A0A3N2D7C9_9MICO</name>
<dbReference type="RefSeq" id="WP_123737967.1">
    <property type="nucleotide sequence ID" value="NZ_RKHQ01000001.1"/>
</dbReference>